<protein>
    <submittedName>
        <fullName evidence="2">Uncharacterized protein</fullName>
    </submittedName>
</protein>
<reference evidence="2" key="1">
    <citation type="submission" date="2022-03" db="EMBL/GenBank/DDBJ databases">
        <title>Genomic analyses of argali, domestic sheep and their hybrids provide insights into chromosomal evolution, heterosis and genetic basis of agronomic traits.</title>
        <authorList>
            <person name="Li M."/>
        </authorList>
    </citation>
    <scope>NUCLEOTIDE SEQUENCE</scope>
    <source>
        <strain evidence="2">CAU-MHL-2022a</strain>
        <tissue evidence="2">Skin</tissue>
    </source>
</reference>
<evidence type="ECO:0000313" key="3">
    <source>
        <dbReference type="Proteomes" id="UP001214576"/>
    </source>
</evidence>
<name>A0AAD4UF28_OVIAM</name>
<dbReference type="Proteomes" id="UP001214576">
    <property type="component" value="Unassembled WGS sequence"/>
</dbReference>
<organism evidence="2 3">
    <name type="scientific">Ovis ammon polii</name>
    <dbReference type="NCBI Taxonomy" id="230172"/>
    <lineage>
        <taxon>Eukaryota</taxon>
        <taxon>Metazoa</taxon>
        <taxon>Chordata</taxon>
        <taxon>Craniata</taxon>
        <taxon>Vertebrata</taxon>
        <taxon>Euteleostomi</taxon>
        <taxon>Mammalia</taxon>
        <taxon>Eutheria</taxon>
        <taxon>Laurasiatheria</taxon>
        <taxon>Artiodactyla</taxon>
        <taxon>Ruminantia</taxon>
        <taxon>Pecora</taxon>
        <taxon>Bovidae</taxon>
        <taxon>Caprinae</taxon>
        <taxon>Ovis</taxon>
    </lineage>
</organism>
<sequence>MHTGKGQGDCAGETSCKEYCLQVQTSIFEAVKLPTAKAFKCPLKNIASQESLPSTSYRVGQGCVGGPAVVQGLEAFARSSSPVTLSALQPSCQEFPCDRKPLDSVPGVVPTTSLSIRGQEDFPKPPSTRRALSPPHPRLQPWEPSQEN</sequence>
<feature type="region of interest" description="Disordered" evidence="1">
    <location>
        <begin position="102"/>
        <end position="148"/>
    </location>
</feature>
<evidence type="ECO:0000256" key="1">
    <source>
        <dbReference type="SAM" id="MobiDB-lite"/>
    </source>
</evidence>
<keyword evidence="3" id="KW-1185">Reference proteome</keyword>
<accession>A0AAD4UF28</accession>
<gene>
    <name evidence="2" type="ORF">MG293_006221</name>
</gene>
<comment type="caution">
    <text evidence="2">The sequence shown here is derived from an EMBL/GenBank/DDBJ whole genome shotgun (WGS) entry which is preliminary data.</text>
</comment>
<proteinExistence type="predicted"/>
<evidence type="ECO:0000313" key="2">
    <source>
        <dbReference type="EMBL" id="KAI4543427.1"/>
    </source>
</evidence>
<dbReference type="EMBL" id="JAKZEL010000005">
    <property type="protein sequence ID" value="KAI4543427.1"/>
    <property type="molecule type" value="Genomic_DNA"/>
</dbReference>
<dbReference type="AlphaFoldDB" id="A0AAD4UF28"/>